<evidence type="ECO:0000256" key="2">
    <source>
        <dbReference type="PIRSR" id="PIRSR000390-2"/>
    </source>
</evidence>
<dbReference type="EC" id="2.6.1.87" evidence="4"/>
<dbReference type="CDD" id="cd00616">
    <property type="entry name" value="AHBA_syn"/>
    <property type="match status" value="1"/>
</dbReference>
<dbReference type="GO" id="GO:0099620">
    <property type="term" value="F:UDP-4-amino-4-deoxy-L-arabinose aminotransferase"/>
    <property type="evidence" value="ECO:0007669"/>
    <property type="project" value="UniProtKB-EC"/>
</dbReference>
<accession>A0A2X0ZCM7</accession>
<dbReference type="Gene3D" id="3.40.640.10">
    <property type="entry name" value="Type I PLP-dependent aspartate aminotransferase-like (Major domain)"/>
    <property type="match status" value="1"/>
</dbReference>
<proteinExistence type="inferred from homology"/>
<protein>
    <submittedName>
        <fullName evidence="4">Aminotransferase</fullName>
        <ecNumber evidence="4">2.6.1.87</ecNumber>
    </submittedName>
</protein>
<evidence type="ECO:0000256" key="3">
    <source>
        <dbReference type="RuleBase" id="RU004508"/>
    </source>
</evidence>
<reference evidence="4 5" key="1">
    <citation type="submission" date="2018-06" db="EMBL/GenBank/DDBJ databases">
        <authorList>
            <consortium name="Pathogen Informatics"/>
            <person name="Doyle S."/>
        </authorList>
    </citation>
    <scope>NUCLEOTIDE SEQUENCE [LARGE SCALE GENOMIC DNA]</scope>
    <source>
        <strain evidence="4 5">NCTC7582</strain>
    </source>
</reference>
<evidence type="ECO:0000256" key="1">
    <source>
        <dbReference type="PIRSR" id="PIRSR000390-1"/>
    </source>
</evidence>
<name>A0A2X0ZCM7_9BACI</name>
<dbReference type="Pfam" id="PF01041">
    <property type="entry name" value="DegT_DnrJ_EryC1"/>
    <property type="match status" value="1"/>
</dbReference>
<feature type="modified residue" description="N6-(pyridoxal phosphate)lysine" evidence="2">
    <location>
        <position position="126"/>
    </location>
</feature>
<dbReference type="PIRSF" id="PIRSF000390">
    <property type="entry name" value="PLP_StrS"/>
    <property type="match status" value="1"/>
</dbReference>
<keyword evidence="4" id="KW-0808">Transferase</keyword>
<gene>
    <name evidence="4" type="primary">arnB_1</name>
    <name evidence="4" type="ORF">NCTC7582_02365</name>
</gene>
<keyword evidence="2 3" id="KW-0663">Pyridoxal phosphate</keyword>
<dbReference type="InterPro" id="IPR000653">
    <property type="entry name" value="DegT/StrS_aminotransferase"/>
</dbReference>
<organism evidence="4 5">
    <name type="scientific">Lysinibacillus capsici</name>
    <dbReference type="NCBI Taxonomy" id="2115968"/>
    <lineage>
        <taxon>Bacteria</taxon>
        <taxon>Bacillati</taxon>
        <taxon>Bacillota</taxon>
        <taxon>Bacilli</taxon>
        <taxon>Bacillales</taxon>
        <taxon>Bacillaceae</taxon>
        <taxon>Lysinibacillus</taxon>
    </lineage>
</organism>
<dbReference type="PANTHER" id="PTHR30244">
    <property type="entry name" value="TRANSAMINASE"/>
    <property type="match status" value="1"/>
</dbReference>
<dbReference type="InterPro" id="IPR015424">
    <property type="entry name" value="PyrdxlP-dep_Trfase"/>
</dbReference>
<dbReference type="AlphaFoldDB" id="A0A2X0ZCM7"/>
<keyword evidence="4" id="KW-0032">Aminotransferase</keyword>
<dbReference type="Proteomes" id="UP000251431">
    <property type="component" value="Unassembled WGS sequence"/>
</dbReference>
<evidence type="ECO:0000313" key="5">
    <source>
        <dbReference type="Proteomes" id="UP000251431"/>
    </source>
</evidence>
<dbReference type="InterPro" id="IPR015421">
    <property type="entry name" value="PyrdxlP-dep_Trfase_major"/>
</dbReference>
<evidence type="ECO:0000313" key="4">
    <source>
        <dbReference type="EMBL" id="SPT99492.1"/>
    </source>
</evidence>
<dbReference type="SUPFAM" id="SSF53383">
    <property type="entry name" value="PLP-dependent transferases"/>
    <property type="match status" value="1"/>
</dbReference>
<feature type="active site" description="Proton acceptor" evidence="1">
    <location>
        <position position="126"/>
    </location>
</feature>
<comment type="similarity">
    <text evidence="3">Belongs to the DegT/DnrJ/EryC1 family.</text>
</comment>
<dbReference type="EMBL" id="UAQE01000001">
    <property type="protein sequence ID" value="SPT99492.1"/>
    <property type="molecule type" value="Genomic_DNA"/>
</dbReference>
<dbReference type="GO" id="GO:0000271">
    <property type="term" value="P:polysaccharide biosynthetic process"/>
    <property type="evidence" value="ECO:0007669"/>
    <property type="project" value="TreeGrafter"/>
</dbReference>
<dbReference type="GO" id="GO:0030170">
    <property type="term" value="F:pyridoxal phosphate binding"/>
    <property type="evidence" value="ECO:0007669"/>
    <property type="project" value="TreeGrafter"/>
</dbReference>
<dbReference type="PANTHER" id="PTHR30244:SF34">
    <property type="entry name" value="DTDP-4-AMINO-4,6-DIDEOXYGALACTOSE TRANSAMINASE"/>
    <property type="match status" value="1"/>
</dbReference>
<sequence>MALEALEIGQGDAVLVPDFTFVATANVVEIQKARTVLVDVDTTTYNMCPDKLEETIVNYNFEEQLKAIIVVHEFGAPADMSRIMAIAKKYNLYVIEDAACALGAYHNNQHVGTFGDIGCFSFHPRKSITTGEGGALITNNKKLASKIELLRNHGLKRDENGLIDVVMPGYNYRMTDFQAILGIHQLKTFQENLVKRSLLVDNYFNELSNIENIKLPRNIEGHAWQSFMIILNDKLNRSLLIEKLYDNKIEAGQGAQAISKLSYFNERYKNNYLKNSNSEILAKKGLVLPLNNTMNTADIKYICLSLGVVIKVGDL</sequence>